<sequence>MSDVLMSFMSLVSPGDDGDPRPKRSQLARVARCTGLSERYGSQIPRADDTCDVAAAATEAGALMARVLLVMSYGYFALGIWSQIPRADDACDVAAGTEAGTLMVRTLLVMSCVARLDDEDIGAGGIVEKAWRRAGGQCPVPMQSTR</sequence>
<dbReference type="EnsemblPlants" id="OMERI04G04350.1">
    <property type="protein sequence ID" value="OMERI04G04350.1"/>
    <property type="gene ID" value="OMERI04G04350"/>
</dbReference>
<accession>A0A0E0DBH1</accession>
<dbReference type="Gramene" id="OMERI04G04350.1">
    <property type="protein sequence ID" value="OMERI04G04350.1"/>
    <property type="gene ID" value="OMERI04G04350"/>
</dbReference>
<evidence type="ECO:0000313" key="2">
    <source>
        <dbReference type="Proteomes" id="UP000008021"/>
    </source>
</evidence>
<dbReference type="Proteomes" id="UP000008021">
    <property type="component" value="Chromosome 4"/>
</dbReference>
<dbReference type="AlphaFoldDB" id="A0A0E0DBH1"/>
<reference evidence="1" key="1">
    <citation type="submission" date="2015-04" db="UniProtKB">
        <authorList>
            <consortium name="EnsemblPlants"/>
        </authorList>
    </citation>
    <scope>IDENTIFICATION</scope>
</reference>
<evidence type="ECO:0000313" key="1">
    <source>
        <dbReference type="EnsemblPlants" id="OMERI04G04350.1"/>
    </source>
</evidence>
<proteinExistence type="predicted"/>
<name>A0A0E0DBH1_9ORYZ</name>
<organism evidence="1">
    <name type="scientific">Oryza meridionalis</name>
    <dbReference type="NCBI Taxonomy" id="40149"/>
    <lineage>
        <taxon>Eukaryota</taxon>
        <taxon>Viridiplantae</taxon>
        <taxon>Streptophyta</taxon>
        <taxon>Embryophyta</taxon>
        <taxon>Tracheophyta</taxon>
        <taxon>Spermatophyta</taxon>
        <taxon>Magnoliopsida</taxon>
        <taxon>Liliopsida</taxon>
        <taxon>Poales</taxon>
        <taxon>Poaceae</taxon>
        <taxon>BOP clade</taxon>
        <taxon>Oryzoideae</taxon>
        <taxon>Oryzeae</taxon>
        <taxon>Oryzinae</taxon>
        <taxon>Oryza</taxon>
    </lineage>
</organism>
<keyword evidence="2" id="KW-1185">Reference proteome</keyword>
<protein>
    <submittedName>
        <fullName evidence="1">Uncharacterized protein</fullName>
    </submittedName>
</protein>
<dbReference type="HOGENOM" id="CLU_1952164_0_0_1"/>
<reference evidence="1" key="2">
    <citation type="submission" date="2018-05" db="EMBL/GenBank/DDBJ databases">
        <title>OmerRS3 (Oryza meridionalis Reference Sequence Version 3).</title>
        <authorList>
            <person name="Zhang J."/>
            <person name="Kudrna D."/>
            <person name="Lee S."/>
            <person name="Talag J."/>
            <person name="Welchert J."/>
            <person name="Wing R.A."/>
        </authorList>
    </citation>
    <scope>NUCLEOTIDE SEQUENCE [LARGE SCALE GENOMIC DNA]</scope>
    <source>
        <strain evidence="1">cv. OR44</strain>
    </source>
</reference>